<gene>
    <name evidence="1" type="ORF">SAMN05428963_103393</name>
</gene>
<protein>
    <submittedName>
        <fullName evidence="1">Uncharacterized protein</fullName>
    </submittedName>
</protein>
<organism evidence="1 2">
    <name type="scientific">Consotaella salsifontis</name>
    <dbReference type="NCBI Taxonomy" id="1365950"/>
    <lineage>
        <taxon>Bacteria</taxon>
        <taxon>Pseudomonadati</taxon>
        <taxon>Pseudomonadota</taxon>
        <taxon>Alphaproteobacteria</taxon>
        <taxon>Hyphomicrobiales</taxon>
        <taxon>Aurantimonadaceae</taxon>
        <taxon>Consotaella</taxon>
    </lineage>
</organism>
<evidence type="ECO:0000313" key="1">
    <source>
        <dbReference type="EMBL" id="SJZ87864.1"/>
    </source>
</evidence>
<reference evidence="1 2" key="1">
    <citation type="submission" date="2017-02" db="EMBL/GenBank/DDBJ databases">
        <authorList>
            <person name="Peterson S.W."/>
        </authorList>
    </citation>
    <scope>NUCLEOTIDE SEQUENCE [LARGE SCALE GENOMIC DNA]</scope>
    <source>
        <strain evidence="1 2">USBA 369</strain>
    </source>
</reference>
<evidence type="ECO:0000313" key="2">
    <source>
        <dbReference type="Proteomes" id="UP000190135"/>
    </source>
</evidence>
<dbReference type="AlphaFoldDB" id="A0A1T4P8N4"/>
<dbReference type="EMBL" id="FUXL01000003">
    <property type="protein sequence ID" value="SJZ87864.1"/>
    <property type="molecule type" value="Genomic_DNA"/>
</dbReference>
<dbReference type="RefSeq" id="WP_078707494.1">
    <property type="nucleotide sequence ID" value="NZ_FUXL01000003.1"/>
</dbReference>
<accession>A0A1T4P8N4</accession>
<proteinExistence type="predicted"/>
<keyword evidence="2" id="KW-1185">Reference proteome</keyword>
<name>A0A1T4P8N4_9HYPH</name>
<dbReference type="Proteomes" id="UP000190135">
    <property type="component" value="Unassembled WGS sequence"/>
</dbReference>
<sequence length="133" mass="14157">MAASADIRRKLAPMAWAFALVALAVALVQTSSRQALPDTPETVWALTSLTHNFDPRSGDQLRSLSAQFVLGRVDRRDGPAGSSPSAGSKAVFRPAIALPQPVAISRSVERAGRVALPHETVAHCWARAPPQRA</sequence>